<dbReference type="PANTHER" id="PTHR11727:SF7">
    <property type="entry name" value="DIMETHYLADENOSINE TRANSFERASE-RELATED"/>
    <property type="match status" value="1"/>
</dbReference>
<evidence type="ECO:0000256" key="7">
    <source>
        <dbReference type="HAMAP-Rule" id="MF_00607"/>
    </source>
</evidence>
<dbReference type="Pfam" id="PF00398">
    <property type="entry name" value="RrnaAD"/>
    <property type="match status" value="1"/>
</dbReference>
<sequence>MNKLLGQHFLTDPTVASQMVALAQLQKGEVVLEVGPGRGVLTARLLATGTRILAVEKDPKLVAFLTQRFAAVKNLKIVAGDILTCLPSVTGSLKNYIVVANIPYYLTARLLRLLLENKNQPRKIVLMVQKEVAQRIVARPPKSSLLSVAVQFFGQPKIEFLVPAKKFRPAPKVDSAVISISPHQVRARGADWQKHFFWLLRGGFAQPRKTLGNNFKALLKKDRIEILKWLNRCGVRPTQRAQELSLSSWVCLAQKLKTKGQGSKI</sequence>
<comment type="catalytic activity">
    <reaction evidence="7">
        <text>adenosine(1518)/adenosine(1519) in 16S rRNA + 4 S-adenosyl-L-methionine = N(6)-dimethyladenosine(1518)/N(6)-dimethyladenosine(1519) in 16S rRNA + 4 S-adenosyl-L-homocysteine + 4 H(+)</text>
        <dbReference type="Rhea" id="RHEA:19609"/>
        <dbReference type="Rhea" id="RHEA-COMP:10232"/>
        <dbReference type="Rhea" id="RHEA-COMP:10233"/>
        <dbReference type="ChEBI" id="CHEBI:15378"/>
        <dbReference type="ChEBI" id="CHEBI:57856"/>
        <dbReference type="ChEBI" id="CHEBI:59789"/>
        <dbReference type="ChEBI" id="CHEBI:74411"/>
        <dbReference type="ChEBI" id="CHEBI:74493"/>
        <dbReference type="EC" id="2.1.1.182"/>
    </reaction>
</comment>
<dbReference type="CDD" id="cd02440">
    <property type="entry name" value="AdoMet_MTases"/>
    <property type="match status" value="1"/>
</dbReference>
<dbReference type="Gene3D" id="3.40.50.150">
    <property type="entry name" value="Vaccinia Virus protein VP39"/>
    <property type="match status" value="1"/>
</dbReference>
<feature type="binding site" evidence="7 8">
    <location>
        <position position="81"/>
    </location>
    <ligand>
        <name>S-adenosyl-L-methionine</name>
        <dbReference type="ChEBI" id="CHEBI:59789"/>
    </ligand>
</feature>
<evidence type="ECO:0000256" key="3">
    <source>
        <dbReference type="ARBA" id="ARBA00022603"/>
    </source>
</evidence>
<protein>
    <recommendedName>
        <fullName evidence="7">Ribosomal RNA small subunit methyltransferase A</fullName>
        <ecNumber evidence="7">2.1.1.182</ecNumber>
    </recommendedName>
    <alternativeName>
        <fullName evidence="7">16S rRNA (adenine(1518)-N(6)/adenine(1519)-N(6))-dimethyltransferase</fullName>
    </alternativeName>
    <alternativeName>
        <fullName evidence="7">16S rRNA dimethyladenosine transferase</fullName>
    </alternativeName>
    <alternativeName>
        <fullName evidence="7">16S rRNA dimethylase</fullName>
    </alternativeName>
    <alternativeName>
        <fullName evidence="7">S-adenosylmethionine-6-N', N'-adenosyl(rRNA) dimethyltransferase</fullName>
    </alternativeName>
</protein>
<keyword evidence="3 7" id="KW-0489">Methyltransferase</keyword>
<feature type="binding site" evidence="7 8">
    <location>
        <position position="101"/>
    </location>
    <ligand>
        <name>S-adenosyl-L-methionine</name>
        <dbReference type="ChEBI" id="CHEBI:59789"/>
    </ligand>
</feature>
<dbReference type="AlphaFoldDB" id="A0A2M8KIG3"/>
<dbReference type="EC" id="2.1.1.182" evidence="7"/>
<evidence type="ECO:0000256" key="6">
    <source>
        <dbReference type="ARBA" id="ARBA00022884"/>
    </source>
</evidence>
<keyword evidence="1 7" id="KW-0963">Cytoplasm</keyword>
<organism evidence="10 11">
    <name type="scientific">Candidatus Portnoybacteria bacterium CG10_big_fil_rev_8_21_14_0_10_44_7</name>
    <dbReference type="NCBI Taxonomy" id="1974816"/>
    <lineage>
        <taxon>Bacteria</taxon>
        <taxon>Candidatus Portnoyibacteriota</taxon>
    </lineage>
</organism>
<accession>A0A2M8KIG3</accession>
<dbReference type="InterPro" id="IPR020598">
    <property type="entry name" value="rRNA_Ade_methylase_Trfase_N"/>
</dbReference>
<dbReference type="GO" id="GO:0005829">
    <property type="term" value="C:cytosol"/>
    <property type="evidence" value="ECO:0007669"/>
    <property type="project" value="TreeGrafter"/>
</dbReference>
<keyword evidence="2 7" id="KW-0698">rRNA processing</keyword>
<feature type="binding site" evidence="7 8">
    <location>
        <position position="10"/>
    </location>
    <ligand>
        <name>S-adenosyl-L-methionine</name>
        <dbReference type="ChEBI" id="CHEBI:59789"/>
    </ligand>
</feature>
<dbReference type="PANTHER" id="PTHR11727">
    <property type="entry name" value="DIMETHYLADENOSINE TRANSFERASE"/>
    <property type="match status" value="1"/>
</dbReference>
<keyword evidence="5 7" id="KW-0949">S-adenosyl-L-methionine</keyword>
<keyword evidence="4 7" id="KW-0808">Transferase</keyword>
<keyword evidence="6 7" id="KW-0694">RNA-binding</keyword>
<feature type="binding site" evidence="7 8">
    <location>
        <position position="56"/>
    </location>
    <ligand>
        <name>S-adenosyl-L-methionine</name>
        <dbReference type="ChEBI" id="CHEBI:59789"/>
    </ligand>
</feature>
<proteinExistence type="inferred from homology"/>
<evidence type="ECO:0000259" key="9">
    <source>
        <dbReference type="SMART" id="SM00650"/>
    </source>
</evidence>
<dbReference type="PROSITE" id="PS01131">
    <property type="entry name" value="RRNA_A_DIMETH"/>
    <property type="match status" value="1"/>
</dbReference>
<dbReference type="GO" id="GO:0003723">
    <property type="term" value="F:RNA binding"/>
    <property type="evidence" value="ECO:0007669"/>
    <property type="project" value="UniProtKB-UniRule"/>
</dbReference>
<dbReference type="GO" id="GO:0052908">
    <property type="term" value="F:16S rRNA (adenine(1518)-N(6)/adenine(1519)-N(6))-dimethyltransferase activity"/>
    <property type="evidence" value="ECO:0007669"/>
    <property type="project" value="UniProtKB-EC"/>
</dbReference>
<dbReference type="Gene3D" id="1.10.8.100">
    <property type="entry name" value="Ribosomal RNA adenine dimethylase-like, domain 2"/>
    <property type="match status" value="1"/>
</dbReference>
<gene>
    <name evidence="7 10" type="primary">rsmA</name>
    <name evidence="7" type="synonym">ksgA</name>
    <name evidence="10" type="ORF">COU85_02205</name>
</gene>
<evidence type="ECO:0000313" key="10">
    <source>
        <dbReference type="EMBL" id="PJE59711.1"/>
    </source>
</evidence>
<dbReference type="EMBL" id="PFEA01000040">
    <property type="protein sequence ID" value="PJE59711.1"/>
    <property type="molecule type" value="Genomic_DNA"/>
</dbReference>
<feature type="binding site" evidence="7 8">
    <location>
        <position position="35"/>
    </location>
    <ligand>
        <name>S-adenosyl-L-methionine</name>
        <dbReference type="ChEBI" id="CHEBI:59789"/>
    </ligand>
</feature>
<evidence type="ECO:0000256" key="2">
    <source>
        <dbReference type="ARBA" id="ARBA00022552"/>
    </source>
</evidence>
<evidence type="ECO:0000256" key="4">
    <source>
        <dbReference type="ARBA" id="ARBA00022679"/>
    </source>
</evidence>
<dbReference type="NCBIfam" id="TIGR00755">
    <property type="entry name" value="ksgA"/>
    <property type="match status" value="1"/>
</dbReference>
<comment type="subcellular location">
    <subcellularLocation>
        <location evidence="7">Cytoplasm</location>
    </subcellularLocation>
</comment>
<dbReference type="Proteomes" id="UP000231086">
    <property type="component" value="Unassembled WGS sequence"/>
</dbReference>
<dbReference type="PROSITE" id="PS51689">
    <property type="entry name" value="SAM_RNA_A_N6_MT"/>
    <property type="match status" value="1"/>
</dbReference>
<dbReference type="InterPro" id="IPR020596">
    <property type="entry name" value="rRNA_Ade_Mease_Trfase_CS"/>
</dbReference>
<comment type="similarity">
    <text evidence="7">Belongs to the class I-like SAM-binding methyltransferase superfamily. rRNA adenine N(6)-methyltransferase family. RsmA subfamily.</text>
</comment>
<dbReference type="SMART" id="SM00650">
    <property type="entry name" value="rADc"/>
    <property type="match status" value="1"/>
</dbReference>
<dbReference type="InterPro" id="IPR029063">
    <property type="entry name" value="SAM-dependent_MTases_sf"/>
</dbReference>
<dbReference type="InterPro" id="IPR001737">
    <property type="entry name" value="KsgA/Erm"/>
</dbReference>
<dbReference type="SUPFAM" id="SSF53335">
    <property type="entry name" value="S-adenosyl-L-methionine-dependent methyltransferases"/>
    <property type="match status" value="1"/>
</dbReference>
<comment type="function">
    <text evidence="7">Specifically dimethylates two adjacent adenosines (A1518 and A1519) in the loop of a conserved hairpin near the 3'-end of 16S rRNA in the 30S particle. May play a critical role in biogenesis of 30S subunits.</text>
</comment>
<feature type="domain" description="Ribosomal RNA adenine methylase transferase N-terminal" evidence="9">
    <location>
        <begin position="15"/>
        <end position="184"/>
    </location>
</feature>
<feature type="binding site" evidence="7 8">
    <location>
        <position position="8"/>
    </location>
    <ligand>
        <name>S-adenosyl-L-methionine</name>
        <dbReference type="ChEBI" id="CHEBI:59789"/>
    </ligand>
</feature>
<comment type="caution">
    <text evidence="10">The sequence shown here is derived from an EMBL/GenBank/DDBJ whole genome shotgun (WGS) entry which is preliminary data.</text>
</comment>
<dbReference type="InterPro" id="IPR023165">
    <property type="entry name" value="rRNA_Ade_diMease-like_C"/>
</dbReference>
<reference evidence="11" key="1">
    <citation type="submission" date="2017-09" db="EMBL/GenBank/DDBJ databases">
        <title>Depth-based differentiation of microbial function through sediment-hosted aquifers and enrichment of novel symbionts in the deep terrestrial subsurface.</title>
        <authorList>
            <person name="Probst A.J."/>
            <person name="Ladd B."/>
            <person name="Jarett J.K."/>
            <person name="Geller-Mcgrath D.E."/>
            <person name="Sieber C.M.K."/>
            <person name="Emerson J.B."/>
            <person name="Anantharaman K."/>
            <person name="Thomas B.C."/>
            <person name="Malmstrom R."/>
            <person name="Stieglmeier M."/>
            <person name="Klingl A."/>
            <person name="Woyke T."/>
            <person name="Ryan C.M."/>
            <person name="Banfield J.F."/>
        </authorList>
    </citation>
    <scope>NUCLEOTIDE SEQUENCE [LARGE SCALE GENOMIC DNA]</scope>
</reference>
<evidence type="ECO:0000256" key="8">
    <source>
        <dbReference type="PROSITE-ProRule" id="PRU01026"/>
    </source>
</evidence>
<name>A0A2M8KIG3_9BACT</name>
<dbReference type="InterPro" id="IPR011530">
    <property type="entry name" value="rRNA_adenine_dimethylase"/>
</dbReference>
<evidence type="ECO:0000256" key="5">
    <source>
        <dbReference type="ARBA" id="ARBA00022691"/>
    </source>
</evidence>
<evidence type="ECO:0000313" key="11">
    <source>
        <dbReference type="Proteomes" id="UP000231086"/>
    </source>
</evidence>
<dbReference type="HAMAP" id="MF_00607">
    <property type="entry name" value="16SrRNA_methyltr_A"/>
    <property type="match status" value="1"/>
</dbReference>
<evidence type="ECO:0000256" key="1">
    <source>
        <dbReference type="ARBA" id="ARBA00022490"/>
    </source>
</evidence>